<dbReference type="AlphaFoldDB" id="A0A1I6BMT3"/>
<dbReference type="EMBL" id="FOXS01000010">
    <property type="protein sequence ID" value="SFQ82221.1"/>
    <property type="molecule type" value="Genomic_DNA"/>
</dbReference>
<keyword evidence="1" id="KW-0732">Signal</keyword>
<feature type="chain" id="PRO_5011447950" description="DUF695 domain-containing protein" evidence="1">
    <location>
        <begin position="22"/>
        <end position="169"/>
    </location>
</feature>
<evidence type="ECO:0000259" key="2">
    <source>
        <dbReference type="Pfam" id="PF05117"/>
    </source>
</evidence>
<dbReference type="Pfam" id="PF05117">
    <property type="entry name" value="DUF695"/>
    <property type="match status" value="1"/>
</dbReference>
<feature type="domain" description="DUF695" evidence="2">
    <location>
        <begin position="44"/>
        <end position="156"/>
    </location>
</feature>
<accession>A0A1I6BMT3</accession>
<evidence type="ECO:0000313" key="3">
    <source>
        <dbReference type="EMBL" id="SFQ82221.1"/>
    </source>
</evidence>
<keyword evidence="4" id="KW-1185">Reference proteome</keyword>
<organism evidence="3 4">
    <name type="scientific">Hymenobacter arizonensis</name>
    <name type="common">Siccationidurans arizonensis</name>
    <dbReference type="NCBI Taxonomy" id="1227077"/>
    <lineage>
        <taxon>Bacteria</taxon>
        <taxon>Pseudomonadati</taxon>
        <taxon>Bacteroidota</taxon>
        <taxon>Cytophagia</taxon>
        <taxon>Cytophagales</taxon>
        <taxon>Hymenobacteraceae</taxon>
        <taxon>Hymenobacter</taxon>
    </lineage>
</organism>
<proteinExistence type="predicted"/>
<protein>
    <recommendedName>
        <fullName evidence="2">DUF695 domain-containing protein</fullName>
    </recommendedName>
</protein>
<evidence type="ECO:0000256" key="1">
    <source>
        <dbReference type="SAM" id="SignalP"/>
    </source>
</evidence>
<dbReference type="RefSeq" id="WP_177204884.1">
    <property type="nucleotide sequence ID" value="NZ_FOXS01000010.1"/>
</dbReference>
<evidence type="ECO:0000313" key="4">
    <source>
        <dbReference type="Proteomes" id="UP000199029"/>
    </source>
</evidence>
<gene>
    <name evidence="3" type="ORF">SAMN04515668_4764</name>
</gene>
<reference evidence="4" key="1">
    <citation type="submission" date="2016-10" db="EMBL/GenBank/DDBJ databases">
        <authorList>
            <person name="Varghese N."/>
            <person name="Submissions S."/>
        </authorList>
    </citation>
    <scope>NUCLEOTIDE SEQUENCE [LARGE SCALE GENOMIC DNA]</scope>
    <source>
        <strain evidence="4">OR362-8,ATCC BAA-1266,JCM 13504</strain>
    </source>
</reference>
<name>A0A1I6BMT3_HYMAR</name>
<dbReference type="Proteomes" id="UP000199029">
    <property type="component" value="Unassembled WGS sequence"/>
</dbReference>
<feature type="signal peptide" evidence="1">
    <location>
        <begin position="1"/>
        <end position="21"/>
    </location>
</feature>
<dbReference type="InterPro" id="IPR016097">
    <property type="entry name" value="DUF695"/>
</dbReference>
<sequence>MKLIYLLLLPLLVVANSPCSAQSGNLPAENWCIQKATDQAGGLVFITANRGYQDYAHKAEFPWCLAVNITTRNKNPNGHPTPPEATVLNETEDGITAALQQVGLAHLVGRTTVNGYRELYYYVADPEKVNAALTRLTKKKQPRPWEYHMAEDQTWQRVAPFFAGTPACL</sequence>